<evidence type="ECO:0000313" key="3">
    <source>
        <dbReference type="EMBL" id="GAA3619928.1"/>
    </source>
</evidence>
<protein>
    <recommendedName>
        <fullName evidence="5">Flagellar basal body-associated protein FliL</fullName>
    </recommendedName>
</protein>
<name>A0ABP6ZY41_9PSEU</name>
<proteinExistence type="predicted"/>
<dbReference type="RefSeq" id="WP_346126961.1">
    <property type="nucleotide sequence ID" value="NZ_BAABBE010000001.1"/>
</dbReference>
<keyword evidence="4" id="KW-1185">Reference proteome</keyword>
<keyword evidence="2" id="KW-0472">Membrane</keyword>
<comment type="caution">
    <text evidence="3">The sequence shown here is derived from an EMBL/GenBank/DDBJ whole genome shotgun (WGS) entry which is preliminary data.</text>
</comment>
<sequence length="392" mass="41811">MAWQDDLRELDNALAEGRISADDYRRRRDTILAGPAAPQQPAAGQQAPFAPPFRWQAEPPTQQAAPPSADATQVVQTNQPPVNQPQPNPEATQVVTGGGQRNPDSERTQFVQPVAPPNQGGWQSGPQNQQIGAPPPWTTGGDGFSMGDASPGWIAQGPEVFDDKPSSGAGKKILIVLVVMLLLGGIGTGVYFLVNRQGGGGGETQAQSTSQTPTTTSKPKPTEPLEILLEQLPEPGGKKDLKIEVAATARLVELKMLDQGEADLLTALKITKVPFKSGQKEPDQFGPTPDAFSVMVFPTNSEAEAETLVAQLKAYQEANGLVFIKEPLPKMPLSVIFEKKVDNDAALYRGLWASGKNVVRVNVDQIPMTGEASLSGSYQRQVQAALKSFPAP</sequence>
<dbReference type="EMBL" id="BAABBE010000001">
    <property type="protein sequence ID" value="GAA3619928.1"/>
    <property type="molecule type" value="Genomic_DNA"/>
</dbReference>
<evidence type="ECO:0000256" key="2">
    <source>
        <dbReference type="SAM" id="Phobius"/>
    </source>
</evidence>
<feature type="region of interest" description="Disordered" evidence="1">
    <location>
        <begin position="199"/>
        <end position="223"/>
    </location>
</feature>
<feature type="transmembrane region" description="Helical" evidence="2">
    <location>
        <begin position="173"/>
        <end position="194"/>
    </location>
</feature>
<evidence type="ECO:0008006" key="5">
    <source>
        <dbReference type="Google" id="ProtNLM"/>
    </source>
</evidence>
<accession>A0ABP6ZY41</accession>
<feature type="compositionally biased region" description="Polar residues" evidence="1">
    <location>
        <begin position="120"/>
        <end position="131"/>
    </location>
</feature>
<organism evidence="3 4">
    <name type="scientific">Lentzea roselyniae</name>
    <dbReference type="NCBI Taxonomy" id="531940"/>
    <lineage>
        <taxon>Bacteria</taxon>
        <taxon>Bacillati</taxon>
        <taxon>Actinomycetota</taxon>
        <taxon>Actinomycetes</taxon>
        <taxon>Pseudonocardiales</taxon>
        <taxon>Pseudonocardiaceae</taxon>
        <taxon>Lentzea</taxon>
    </lineage>
</organism>
<evidence type="ECO:0000313" key="4">
    <source>
        <dbReference type="Proteomes" id="UP001500711"/>
    </source>
</evidence>
<gene>
    <name evidence="3" type="ORF">GCM10022267_02600</name>
</gene>
<evidence type="ECO:0000256" key="1">
    <source>
        <dbReference type="SAM" id="MobiDB-lite"/>
    </source>
</evidence>
<feature type="compositionally biased region" description="Basic and acidic residues" evidence="1">
    <location>
        <begin position="19"/>
        <end position="30"/>
    </location>
</feature>
<feature type="compositionally biased region" description="Low complexity" evidence="1">
    <location>
        <begin position="33"/>
        <end position="81"/>
    </location>
</feature>
<dbReference type="Proteomes" id="UP001500711">
    <property type="component" value="Unassembled WGS sequence"/>
</dbReference>
<keyword evidence="2" id="KW-1133">Transmembrane helix</keyword>
<keyword evidence="2" id="KW-0812">Transmembrane</keyword>
<feature type="region of interest" description="Disordered" evidence="1">
    <location>
        <begin position="19"/>
        <end position="166"/>
    </location>
</feature>
<reference evidence="4" key="1">
    <citation type="journal article" date="2019" name="Int. J. Syst. Evol. Microbiol.">
        <title>The Global Catalogue of Microorganisms (GCM) 10K type strain sequencing project: providing services to taxonomists for standard genome sequencing and annotation.</title>
        <authorList>
            <consortium name="The Broad Institute Genomics Platform"/>
            <consortium name="The Broad Institute Genome Sequencing Center for Infectious Disease"/>
            <person name="Wu L."/>
            <person name="Ma J."/>
        </authorList>
    </citation>
    <scope>NUCLEOTIDE SEQUENCE [LARGE SCALE GENOMIC DNA]</scope>
    <source>
        <strain evidence="4">JCM 17494</strain>
    </source>
</reference>
<feature type="compositionally biased region" description="Low complexity" evidence="1">
    <location>
        <begin position="204"/>
        <end position="223"/>
    </location>
</feature>